<evidence type="ECO:0000313" key="2">
    <source>
        <dbReference type="Proteomes" id="UP000243542"/>
    </source>
</evidence>
<dbReference type="Proteomes" id="UP000243542">
    <property type="component" value="Unassembled WGS sequence"/>
</dbReference>
<organism evidence="1 2">
    <name type="scientific">Amycolatopsis sulphurea</name>
    <dbReference type="NCBI Taxonomy" id="76022"/>
    <lineage>
        <taxon>Bacteria</taxon>
        <taxon>Bacillati</taxon>
        <taxon>Actinomycetota</taxon>
        <taxon>Actinomycetes</taxon>
        <taxon>Pseudonocardiales</taxon>
        <taxon>Pseudonocardiaceae</taxon>
        <taxon>Amycolatopsis</taxon>
    </lineage>
</organism>
<keyword evidence="2" id="KW-1185">Reference proteome</keyword>
<accession>A0A2A9FCJ3</accession>
<proteinExistence type="predicted"/>
<comment type="caution">
    <text evidence="1">The sequence shown here is derived from an EMBL/GenBank/DDBJ whole genome shotgun (WGS) entry which is preliminary data.</text>
</comment>
<dbReference type="EMBL" id="PDJK01000002">
    <property type="protein sequence ID" value="PFG48663.1"/>
    <property type="molecule type" value="Genomic_DNA"/>
</dbReference>
<dbReference type="RefSeq" id="WP_098512705.1">
    <property type="nucleotide sequence ID" value="NZ_JBIAKZ010000009.1"/>
</dbReference>
<sequence length="91" mass="10047">MTARLYHFPSPATDDMVASGPEDKPYTGPIPTFDPDATAYTVDQAAYLISLSADLTRGYVEDGTIPAIRTANGWEIPRNRFTEWINNLPEA</sequence>
<reference evidence="1 2" key="1">
    <citation type="submission" date="2017-10" db="EMBL/GenBank/DDBJ databases">
        <title>Sequencing the genomes of 1000 actinobacteria strains.</title>
        <authorList>
            <person name="Klenk H.-P."/>
        </authorList>
    </citation>
    <scope>NUCLEOTIDE SEQUENCE [LARGE SCALE GENOMIC DNA]</scope>
    <source>
        <strain evidence="1 2">DSM 46092</strain>
    </source>
</reference>
<dbReference type="AlphaFoldDB" id="A0A2A9FCJ3"/>
<name>A0A2A9FCJ3_9PSEU</name>
<protein>
    <submittedName>
        <fullName evidence="1">Excisionase family DNA binding protein</fullName>
    </submittedName>
</protein>
<gene>
    <name evidence="1" type="ORF">ATK36_3765</name>
</gene>
<evidence type="ECO:0000313" key="1">
    <source>
        <dbReference type="EMBL" id="PFG48663.1"/>
    </source>
</evidence>